<evidence type="ECO:0000313" key="2">
    <source>
        <dbReference type="EMBL" id="ARU01815.1"/>
    </source>
</evidence>
<keyword evidence="2" id="KW-0378">Hydrolase</keyword>
<proteinExistence type="predicted"/>
<dbReference type="Pfam" id="PF06048">
    <property type="entry name" value="DUF927"/>
    <property type="match status" value="1"/>
</dbReference>
<organism evidence="2 3">
    <name type="scientific">Yoonia vestfoldensis</name>
    <dbReference type="NCBI Taxonomy" id="245188"/>
    <lineage>
        <taxon>Bacteria</taxon>
        <taxon>Pseudomonadati</taxon>
        <taxon>Pseudomonadota</taxon>
        <taxon>Alphaproteobacteria</taxon>
        <taxon>Rhodobacterales</taxon>
        <taxon>Paracoccaceae</taxon>
        <taxon>Yoonia</taxon>
    </lineage>
</organism>
<reference evidence="2 3" key="1">
    <citation type="submission" date="2017-05" db="EMBL/GenBank/DDBJ databases">
        <title>Genome Sequence of Loktanella vestfoldensis Strain SMR4r Isolated from a Culture of the Diatom Skeletonema marinoi.</title>
        <authorList>
            <person name="Topel M."/>
            <person name="Pinder M.I.M."/>
            <person name="Johansson O.N."/>
            <person name="Kourtchenko O."/>
            <person name="Godhe A."/>
            <person name="Clarke A.K."/>
        </authorList>
    </citation>
    <scope>NUCLEOTIDE SEQUENCE [LARGE SCALE GENOMIC DNA]</scope>
    <source>
        <strain evidence="2 3">SMR4r</strain>
    </source>
</reference>
<dbReference type="KEGG" id="lvs:LOKVESSMR4R_02513"/>
<accession>A0A1Y0EDY3</accession>
<gene>
    <name evidence="2" type="ORF">LOKVESSMR4R_02513</name>
</gene>
<keyword evidence="3" id="KW-1185">Reference proteome</keyword>
<keyword evidence="2" id="KW-0067">ATP-binding</keyword>
<dbReference type="Proteomes" id="UP000195273">
    <property type="component" value="Chromosome"/>
</dbReference>
<evidence type="ECO:0000259" key="1">
    <source>
        <dbReference type="Pfam" id="PF06048"/>
    </source>
</evidence>
<feature type="domain" description="DUF927" evidence="1">
    <location>
        <begin position="58"/>
        <end position="321"/>
    </location>
</feature>
<keyword evidence="2" id="KW-0547">Nucleotide-binding</keyword>
<protein>
    <submittedName>
        <fullName evidence="2">RNA helicase</fullName>
    </submittedName>
</protein>
<dbReference type="AlphaFoldDB" id="A0A1Y0EDY3"/>
<dbReference type="EMBL" id="CP021431">
    <property type="protein sequence ID" value="ARU01815.1"/>
    <property type="molecule type" value="Genomic_DNA"/>
</dbReference>
<sequence length="608" mass="67487">MYFDDFELPPLPDEFPVATIHKSQPEDDAGFQRETIGGLPPGYEFVTRYGVINRLVGKKRERLCGPLKCLSHLKNASGTEAALLFAFIDREQNIKKLSVSADELMCRPSEVVAKFANHGLEIFGTAGQFAAFLKAWRPQHGRLMTKNVGWFKSEKQNAFILRSGDVLSPETDENVVIYTGQREALDASTTAGGLENWKKLVAAPAANNPALVFAISAALAAPLLDILNLNGGGFNLHSRTSAGKTTTLFAATSVWGDPASIPQWHGTQTGFEIAALRSNDNLFAIDEFKEGDLRSSTAIIYFILNGSGALRSDQNLSFRQPSKWCNIVLTTSESAFTTHFKNAKKEMPEGLTVRLADINIGKFKHGAFNDIGDFENAGKFSDVLRQNCSLHYGRAGPAFAERLVNLSNAPNCDDVFRKINKLHTRITQYLAESIPPKIELDGPYYRVLDVLACCVVAGLLATRCNILPWDRNEAIRSIIPIAKIWAEERSIAVVDMPTRLIRHLQDYIRKNTTRFADLDAGQSVEIQRQLGWFSDNRLDIKALELRSICGNIIPSETEAIKLLHASGILIPGGEARSLQHRASQKIDERRTRVYRLDLSILFPDENPF</sequence>
<dbReference type="OrthoDB" id="784829at2"/>
<dbReference type="GO" id="GO:0004386">
    <property type="term" value="F:helicase activity"/>
    <property type="evidence" value="ECO:0007669"/>
    <property type="project" value="UniProtKB-KW"/>
</dbReference>
<name>A0A1Y0EDY3_9RHOB</name>
<dbReference type="RefSeq" id="WP_087208860.1">
    <property type="nucleotide sequence ID" value="NZ_CP021431.1"/>
</dbReference>
<dbReference type="InterPro" id="IPR009270">
    <property type="entry name" value="DUF927"/>
</dbReference>
<evidence type="ECO:0000313" key="3">
    <source>
        <dbReference type="Proteomes" id="UP000195273"/>
    </source>
</evidence>
<keyword evidence="2" id="KW-0347">Helicase</keyword>